<dbReference type="CDD" id="cd00842">
    <property type="entry name" value="MPP_ASMase"/>
    <property type="match status" value="1"/>
</dbReference>
<dbReference type="SUPFAM" id="SSF56300">
    <property type="entry name" value="Metallo-dependent phosphatases"/>
    <property type="match status" value="1"/>
</dbReference>
<feature type="disulfide bond" evidence="13">
    <location>
        <begin position="235"/>
        <end position="240"/>
    </location>
</feature>
<dbReference type="GO" id="GO:0006685">
    <property type="term" value="P:sphingomyelin catabolic process"/>
    <property type="evidence" value="ECO:0007669"/>
    <property type="project" value="UniProtKB-UniRule"/>
</dbReference>
<keyword evidence="3" id="KW-0964">Secreted</keyword>
<feature type="binding site" evidence="12">
    <location>
        <position position="475"/>
    </location>
    <ligand>
        <name>Zn(2+)</name>
        <dbReference type="ChEBI" id="CHEBI:29105"/>
        <label>1</label>
    </ligand>
</feature>
<evidence type="ECO:0000256" key="7">
    <source>
        <dbReference type="ARBA" id="ARBA00022833"/>
    </source>
</evidence>
<dbReference type="InterPro" id="IPR008139">
    <property type="entry name" value="SaposinB_dom"/>
</dbReference>
<dbReference type="PhylomeDB" id="B3MTC4"/>
<dbReference type="FunCoup" id="B3MTC4">
    <property type="interactions" value="11"/>
</dbReference>
<dbReference type="HOGENOM" id="CLU_014743_3_0_1"/>
<dbReference type="PANTHER" id="PTHR10340:SF29">
    <property type="entry name" value="SPHINGOMYELIN PHOSPHODIESTERASE"/>
    <property type="match status" value="1"/>
</dbReference>
<dbReference type="Pfam" id="PF19272">
    <property type="entry name" value="ASMase_C"/>
    <property type="match status" value="1"/>
</dbReference>
<dbReference type="OrthoDB" id="282973at2759"/>
<evidence type="ECO:0000256" key="9">
    <source>
        <dbReference type="ARBA" id="ARBA00023180"/>
    </source>
</evidence>
<dbReference type="GO" id="GO:0016798">
    <property type="term" value="F:hydrolase activity, acting on glycosyl bonds"/>
    <property type="evidence" value="ECO:0007669"/>
    <property type="project" value="UniProtKB-KW"/>
</dbReference>
<feature type="binding site" evidence="12">
    <location>
        <position position="222"/>
    </location>
    <ligand>
        <name>Zn(2+)</name>
        <dbReference type="ChEBI" id="CHEBI:29105"/>
        <label>1</label>
    </ligand>
</feature>
<dbReference type="STRING" id="7217.B3MTC4"/>
<dbReference type="SMR" id="B3MTC4"/>
<dbReference type="OMA" id="EPMCCRD"/>
<sequence>MKLIWSTALLGTALLIIGSGAFSLPNVPNGLTKEERYAAAISGSMAEEISREYLKYHHTGIETERLKQLGYDLRNSHSKKAIFTESLADLSSTDQYFVCTMCRSTVNVLVRTFTEGELSGPERDAEAKRLTVGMCDYFGITTPDVCSGLFELNWPVIDFIFNETAAESQSFCSMLPISICQVKQDEYNLTLTIEGAGPTESNSKLPSRSPDDFLILHLTDIHYDPEYLVGSNANCDEPMCCRDALASGADSSSAAGFWGDYRACDAPRPLIVSALEHIKDNHKFEWIYHTGDVPPHNVWSTTKQGNLDMLSEIDGLLSEYFPETPIYPCLGNHEPHPANVFGNDAIPESLRVDWLYEHVWSLWKKWLPAGAEDTVKKGGYYTASPTEGHRVVALNSMDCYLYNWWLYYNATLIQEQLQWFHDTLLAAETAGETVHVLSHIPSGDGDCWSGWSKEYNRVLTRFSNTITGVFSGHTHKDEMNLHYSEEGYATVVNWNGGSLTPYSDKNPNYRLYEVSSGTKQVVQHSTYTVNLTEANLAPDVQPNWGLEYQFTEEFTEDTSPAGIDRLLEDMAEKPALLRKYWRYKFTQSDPKLTQGCDDACLSKTICRIATSNYQERTRCKELQAKLEESLAKEDPGTDDDDNGGGGASGLKTLSLASLVALLTATICLG</sequence>
<dbReference type="GO" id="GO:0046513">
    <property type="term" value="P:ceramide biosynthetic process"/>
    <property type="evidence" value="ECO:0007669"/>
    <property type="project" value="UniProtKB-ARBA"/>
</dbReference>
<dbReference type="PANTHER" id="PTHR10340">
    <property type="entry name" value="SPHINGOMYELIN PHOSPHODIESTERASE"/>
    <property type="match status" value="1"/>
</dbReference>
<dbReference type="EC" id="3.1.4.12" evidence="11"/>
<keyword evidence="9" id="KW-0325">Glycoprotein</keyword>
<feature type="binding site" evidence="12">
    <location>
        <position position="220"/>
    </location>
    <ligand>
        <name>Zn(2+)</name>
        <dbReference type="ChEBI" id="CHEBI:29105"/>
        <label>1</label>
    </ligand>
</feature>
<dbReference type="Pfam" id="PF00149">
    <property type="entry name" value="Metallophos"/>
    <property type="match status" value="1"/>
</dbReference>
<evidence type="ECO:0000256" key="10">
    <source>
        <dbReference type="ARBA" id="ARBA00047268"/>
    </source>
</evidence>
<evidence type="ECO:0000313" key="17">
    <source>
        <dbReference type="Proteomes" id="UP000007801"/>
    </source>
</evidence>
<evidence type="ECO:0000256" key="14">
    <source>
        <dbReference type="SAM" id="SignalP"/>
    </source>
</evidence>
<dbReference type="EMBL" id="CH902623">
    <property type="protein sequence ID" value="EDV30514.1"/>
    <property type="molecule type" value="Genomic_DNA"/>
</dbReference>
<dbReference type="InterPro" id="IPR041805">
    <property type="entry name" value="ASMase/PPN1_MPP"/>
</dbReference>
<keyword evidence="17" id="KW-1185">Reference proteome</keyword>
<evidence type="ECO:0000256" key="8">
    <source>
        <dbReference type="ARBA" id="ARBA00023157"/>
    </source>
</evidence>
<feature type="disulfide bond" evidence="13">
    <location>
        <begin position="135"/>
        <end position="146"/>
    </location>
</feature>
<feature type="domain" description="Saposin B-type" evidence="15">
    <location>
        <begin position="95"/>
        <end position="184"/>
    </location>
</feature>
<feature type="disulfide bond" evidence="13">
    <location>
        <begin position="99"/>
        <end position="180"/>
    </location>
</feature>
<feature type="binding site" evidence="12">
    <location>
        <position position="439"/>
    </location>
    <ligand>
        <name>Zn(2+)</name>
        <dbReference type="ChEBI" id="CHEBI:29105"/>
        <label>2</label>
    </ligand>
</feature>
<dbReference type="InterPro" id="IPR004843">
    <property type="entry name" value="Calcineurin-like_PHP"/>
</dbReference>
<dbReference type="GO" id="GO:0061750">
    <property type="term" value="F:acid sphingomyelin phosphodiesterase activity"/>
    <property type="evidence" value="ECO:0007669"/>
    <property type="project" value="TreeGrafter"/>
</dbReference>
<evidence type="ECO:0000256" key="3">
    <source>
        <dbReference type="ARBA" id="ARBA00022525"/>
    </source>
</evidence>
<dbReference type="InParanoid" id="B3MTC4"/>
<dbReference type="Proteomes" id="UP000007801">
    <property type="component" value="Unassembled WGS sequence"/>
</dbReference>
<dbReference type="InterPro" id="IPR029052">
    <property type="entry name" value="Metallo-depent_PP-like"/>
</dbReference>
<comment type="cofactor">
    <cofactor evidence="12">
        <name>Zn(2+)</name>
        <dbReference type="ChEBI" id="CHEBI:29105"/>
    </cofactor>
    <text evidence="12">Binds 2 Zn(2+) ions per subunit.</text>
</comment>
<feature type="disulfide bond" evidence="13">
    <location>
        <begin position="596"/>
        <end position="600"/>
    </location>
</feature>
<dbReference type="AlphaFoldDB" id="B3MTC4"/>
<feature type="disulfide bond" evidence="13">
    <location>
        <begin position="241"/>
        <end position="264"/>
    </location>
</feature>
<dbReference type="Gene3D" id="3.60.21.10">
    <property type="match status" value="1"/>
</dbReference>
<keyword evidence="11" id="KW-0326">Glycosidase</keyword>
<feature type="disulfide bond" evidence="13">
    <location>
        <begin position="399"/>
        <end position="447"/>
    </location>
</feature>
<feature type="binding site" evidence="12">
    <location>
        <position position="292"/>
    </location>
    <ligand>
        <name>Zn(2+)</name>
        <dbReference type="ChEBI" id="CHEBI:29105"/>
        <label>2</label>
    </ligand>
</feature>
<evidence type="ECO:0000256" key="2">
    <source>
        <dbReference type="ARBA" id="ARBA00008234"/>
    </source>
</evidence>
<evidence type="ECO:0000256" key="1">
    <source>
        <dbReference type="ARBA" id="ARBA00004613"/>
    </source>
</evidence>
<gene>
    <name evidence="16" type="primary">Dana\GF22902</name>
    <name evidence="16" type="synonym">dana_GLEANR_7445</name>
    <name evidence="16" type="ORF">GF22902</name>
</gene>
<feature type="binding site" evidence="12">
    <location>
        <position position="292"/>
    </location>
    <ligand>
        <name>Zn(2+)</name>
        <dbReference type="ChEBI" id="CHEBI:29105"/>
        <label>1</label>
    </ligand>
</feature>
<evidence type="ECO:0000313" key="16">
    <source>
        <dbReference type="EMBL" id="EDV30514.1"/>
    </source>
</evidence>
<feature type="chain" id="PRO_5002793469" description="Sphingomyelin phosphodiesterase" evidence="14">
    <location>
        <begin position="24"/>
        <end position="669"/>
    </location>
</feature>
<dbReference type="PROSITE" id="PS50015">
    <property type="entry name" value="SAP_B"/>
    <property type="match status" value="1"/>
</dbReference>
<comment type="similarity">
    <text evidence="2 11">Belongs to the acid sphingomyelinase family.</text>
</comment>
<keyword evidence="7 12" id="KW-0862">Zinc</keyword>
<keyword evidence="4 12" id="KW-0479">Metal-binding</keyword>
<name>B3MTC4_DROAN</name>
<feature type="binding site" evidence="12">
    <location>
        <position position="332"/>
    </location>
    <ligand>
        <name>Zn(2+)</name>
        <dbReference type="ChEBI" id="CHEBI:29105"/>
        <label>2</label>
    </ligand>
</feature>
<comment type="subcellular location">
    <subcellularLocation>
        <location evidence="1">Secreted</location>
    </subcellularLocation>
</comment>
<dbReference type="PIRSF" id="PIRSF000948">
    <property type="entry name" value="Sphingomy_PDE"/>
    <property type="match status" value="1"/>
</dbReference>
<evidence type="ECO:0000256" key="4">
    <source>
        <dbReference type="ARBA" id="ARBA00022723"/>
    </source>
</evidence>
<dbReference type="eggNOG" id="KOG3770">
    <property type="taxonomic scope" value="Eukaryota"/>
</dbReference>
<dbReference type="GO" id="GO:0046872">
    <property type="term" value="F:metal ion binding"/>
    <property type="evidence" value="ECO:0007669"/>
    <property type="project" value="UniProtKB-KW"/>
</dbReference>
<comment type="catalytic activity">
    <reaction evidence="10">
        <text>a sphingomyelin + H2O = phosphocholine + an N-acylsphing-4-enine + H(+)</text>
        <dbReference type="Rhea" id="RHEA:19253"/>
        <dbReference type="ChEBI" id="CHEBI:15377"/>
        <dbReference type="ChEBI" id="CHEBI:15378"/>
        <dbReference type="ChEBI" id="CHEBI:17636"/>
        <dbReference type="ChEBI" id="CHEBI:52639"/>
        <dbReference type="ChEBI" id="CHEBI:295975"/>
        <dbReference type="EC" id="3.1.4.12"/>
    </reaction>
    <physiologicalReaction direction="left-to-right" evidence="10">
        <dbReference type="Rhea" id="RHEA:19254"/>
    </physiologicalReaction>
</comment>
<feature type="binding site" evidence="12">
    <location>
        <position position="473"/>
    </location>
    <ligand>
        <name>Zn(2+)</name>
        <dbReference type="ChEBI" id="CHEBI:29105"/>
        <label>2</label>
    </ligand>
</feature>
<evidence type="ECO:0000256" key="11">
    <source>
        <dbReference type="PIRNR" id="PIRNR000948"/>
    </source>
</evidence>
<evidence type="ECO:0000259" key="15">
    <source>
        <dbReference type="PROSITE" id="PS50015"/>
    </source>
</evidence>
<evidence type="ECO:0000256" key="6">
    <source>
        <dbReference type="ARBA" id="ARBA00022801"/>
    </source>
</evidence>
<keyword evidence="5 14" id="KW-0732">Signal</keyword>
<organism evidence="16 17">
    <name type="scientific">Drosophila ananassae</name>
    <name type="common">Fruit fly</name>
    <dbReference type="NCBI Taxonomy" id="7217"/>
    <lineage>
        <taxon>Eukaryota</taxon>
        <taxon>Metazoa</taxon>
        <taxon>Ecdysozoa</taxon>
        <taxon>Arthropoda</taxon>
        <taxon>Hexapoda</taxon>
        <taxon>Insecta</taxon>
        <taxon>Pterygota</taxon>
        <taxon>Neoptera</taxon>
        <taxon>Endopterygota</taxon>
        <taxon>Diptera</taxon>
        <taxon>Brachycera</taxon>
        <taxon>Muscomorpha</taxon>
        <taxon>Ephydroidea</taxon>
        <taxon>Drosophilidae</taxon>
        <taxon>Drosophila</taxon>
        <taxon>Sophophora</taxon>
    </lineage>
</organism>
<reference evidence="16 17" key="1">
    <citation type="journal article" date="2007" name="Nature">
        <title>Evolution of genes and genomes on the Drosophila phylogeny.</title>
        <authorList>
            <consortium name="Drosophila 12 Genomes Consortium"/>
            <person name="Clark A.G."/>
            <person name="Eisen M.B."/>
            <person name="Smith D.R."/>
            <person name="Bergman C.M."/>
            <person name="Oliver B."/>
            <person name="Markow T.A."/>
            <person name="Kaufman T.C."/>
            <person name="Kellis M."/>
            <person name="Gelbart W."/>
            <person name="Iyer V.N."/>
            <person name="Pollard D.A."/>
            <person name="Sackton T.B."/>
            <person name="Larracuente A.M."/>
            <person name="Singh N.D."/>
            <person name="Abad J.P."/>
            <person name="Abt D.N."/>
            <person name="Adryan B."/>
            <person name="Aguade M."/>
            <person name="Akashi H."/>
            <person name="Anderson W.W."/>
            <person name="Aquadro C.F."/>
            <person name="Ardell D.H."/>
            <person name="Arguello R."/>
            <person name="Artieri C.G."/>
            <person name="Barbash D.A."/>
            <person name="Barker D."/>
            <person name="Barsanti P."/>
            <person name="Batterham P."/>
            <person name="Batzoglou S."/>
            <person name="Begun D."/>
            <person name="Bhutkar A."/>
            <person name="Blanco E."/>
            <person name="Bosak S.A."/>
            <person name="Bradley R.K."/>
            <person name="Brand A.D."/>
            <person name="Brent M.R."/>
            <person name="Brooks A.N."/>
            <person name="Brown R.H."/>
            <person name="Butlin R.K."/>
            <person name="Caggese C."/>
            <person name="Calvi B.R."/>
            <person name="Bernardo de Carvalho A."/>
            <person name="Caspi A."/>
            <person name="Castrezana S."/>
            <person name="Celniker S.E."/>
            <person name="Chang J.L."/>
            <person name="Chapple C."/>
            <person name="Chatterji S."/>
            <person name="Chinwalla A."/>
            <person name="Civetta A."/>
            <person name="Clifton S.W."/>
            <person name="Comeron J.M."/>
            <person name="Costello J.C."/>
            <person name="Coyne J.A."/>
            <person name="Daub J."/>
            <person name="David R.G."/>
            <person name="Delcher A.L."/>
            <person name="Delehaunty K."/>
            <person name="Do C.B."/>
            <person name="Ebling H."/>
            <person name="Edwards K."/>
            <person name="Eickbush T."/>
            <person name="Evans J.D."/>
            <person name="Filipski A."/>
            <person name="Findeiss S."/>
            <person name="Freyhult E."/>
            <person name="Fulton L."/>
            <person name="Fulton R."/>
            <person name="Garcia A.C."/>
            <person name="Gardiner A."/>
            <person name="Garfield D.A."/>
            <person name="Garvin B.E."/>
            <person name="Gibson G."/>
            <person name="Gilbert D."/>
            <person name="Gnerre S."/>
            <person name="Godfrey J."/>
            <person name="Good R."/>
            <person name="Gotea V."/>
            <person name="Gravely B."/>
            <person name="Greenberg A.J."/>
            <person name="Griffiths-Jones S."/>
            <person name="Gross S."/>
            <person name="Guigo R."/>
            <person name="Gustafson E.A."/>
            <person name="Haerty W."/>
            <person name="Hahn M.W."/>
            <person name="Halligan D.L."/>
            <person name="Halpern A.L."/>
            <person name="Halter G.M."/>
            <person name="Han M.V."/>
            <person name="Heger A."/>
            <person name="Hillier L."/>
            <person name="Hinrichs A.S."/>
            <person name="Holmes I."/>
            <person name="Hoskins R.A."/>
            <person name="Hubisz M.J."/>
            <person name="Hultmark D."/>
            <person name="Huntley M.A."/>
            <person name="Jaffe D.B."/>
            <person name="Jagadeeshan S."/>
            <person name="Jeck W.R."/>
            <person name="Johnson J."/>
            <person name="Jones C.D."/>
            <person name="Jordan W.C."/>
            <person name="Karpen G.H."/>
            <person name="Kataoka E."/>
            <person name="Keightley P.D."/>
            <person name="Kheradpour P."/>
            <person name="Kirkness E.F."/>
            <person name="Koerich L.B."/>
            <person name="Kristiansen K."/>
            <person name="Kudrna D."/>
            <person name="Kulathinal R.J."/>
            <person name="Kumar S."/>
            <person name="Kwok R."/>
            <person name="Lander E."/>
            <person name="Langley C.H."/>
            <person name="Lapoint R."/>
            <person name="Lazzaro B.P."/>
            <person name="Lee S.J."/>
            <person name="Levesque L."/>
            <person name="Li R."/>
            <person name="Lin C.F."/>
            <person name="Lin M.F."/>
            <person name="Lindblad-Toh K."/>
            <person name="Llopart A."/>
            <person name="Long M."/>
            <person name="Low L."/>
            <person name="Lozovsky E."/>
            <person name="Lu J."/>
            <person name="Luo M."/>
            <person name="Machado C.A."/>
            <person name="Makalowski W."/>
            <person name="Marzo M."/>
            <person name="Matsuda M."/>
            <person name="Matzkin L."/>
            <person name="McAllister B."/>
            <person name="McBride C.S."/>
            <person name="McKernan B."/>
            <person name="McKernan K."/>
            <person name="Mendez-Lago M."/>
            <person name="Minx P."/>
            <person name="Mollenhauer M.U."/>
            <person name="Montooth K."/>
            <person name="Mount S.M."/>
            <person name="Mu X."/>
            <person name="Myers E."/>
            <person name="Negre B."/>
            <person name="Newfeld S."/>
            <person name="Nielsen R."/>
            <person name="Noor M.A."/>
            <person name="O'Grady P."/>
            <person name="Pachter L."/>
            <person name="Papaceit M."/>
            <person name="Parisi M.J."/>
            <person name="Parisi M."/>
            <person name="Parts L."/>
            <person name="Pedersen J.S."/>
            <person name="Pesole G."/>
            <person name="Phillippy A.M."/>
            <person name="Ponting C.P."/>
            <person name="Pop M."/>
            <person name="Porcelli D."/>
            <person name="Powell J.R."/>
            <person name="Prohaska S."/>
            <person name="Pruitt K."/>
            <person name="Puig M."/>
            <person name="Quesneville H."/>
            <person name="Ram K.R."/>
            <person name="Rand D."/>
            <person name="Rasmussen M.D."/>
            <person name="Reed L.K."/>
            <person name="Reenan R."/>
            <person name="Reily A."/>
            <person name="Remington K.A."/>
            <person name="Rieger T.T."/>
            <person name="Ritchie M.G."/>
            <person name="Robin C."/>
            <person name="Rogers Y.H."/>
            <person name="Rohde C."/>
            <person name="Rozas J."/>
            <person name="Rubenfield M.J."/>
            <person name="Ruiz A."/>
            <person name="Russo S."/>
            <person name="Salzberg S.L."/>
            <person name="Sanchez-Gracia A."/>
            <person name="Saranga D.J."/>
            <person name="Sato H."/>
            <person name="Schaeffer S.W."/>
            <person name="Schatz M.C."/>
            <person name="Schlenke T."/>
            <person name="Schwartz R."/>
            <person name="Segarra C."/>
            <person name="Singh R.S."/>
            <person name="Sirot L."/>
            <person name="Sirota M."/>
            <person name="Sisneros N.B."/>
            <person name="Smith C.D."/>
            <person name="Smith T.F."/>
            <person name="Spieth J."/>
            <person name="Stage D.E."/>
            <person name="Stark A."/>
            <person name="Stephan W."/>
            <person name="Strausberg R.L."/>
            <person name="Strempel S."/>
            <person name="Sturgill D."/>
            <person name="Sutton G."/>
            <person name="Sutton G.G."/>
            <person name="Tao W."/>
            <person name="Teichmann S."/>
            <person name="Tobari Y.N."/>
            <person name="Tomimura Y."/>
            <person name="Tsolas J.M."/>
            <person name="Valente V.L."/>
            <person name="Venter E."/>
            <person name="Venter J.C."/>
            <person name="Vicario S."/>
            <person name="Vieira F.G."/>
            <person name="Vilella A.J."/>
            <person name="Villasante A."/>
            <person name="Walenz B."/>
            <person name="Wang J."/>
            <person name="Wasserman M."/>
            <person name="Watts T."/>
            <person name="Wilson D."/>
            <person name="Wilson R.K."/>
            <person name="Wing R.A."/>
            <person name="Wolfner M.F."/>
            <person name="Wong A."/>
            <person name="Wong G.K."/>
            <person name="Wu C.I."/>
            <person name="Wu G."/>
            <person name="Yamamoto D."/>
            <person name="Yang H.P."/>
            <person name="Yang S.P."/>
            <person name="Yorke J.A."/>
            <person name="Yoshida K."/>
            <person name="Zdobnov E."/>
            <person name="Zhang P."/>
            <person name="Zhang Y."/>
            <person name="Zimin A.V."/>
            <person name="Baldwin J."/>
            <person name="Abdouelleil A."/>
            <person name="Abdulkadir J."/>
            <person name="Abebe A."/>
            <person name="Abera B."/>
            <person name="Abreu J."/>
            <person name="Acer S.C."/>
            <person name="Aftuck L."/>
            <person name="Alexander A."/>
            <person name="An P."/>
            <person name="Anderson E."/>
            <person name="Anderson S."/>
            <person name="Arachi H."/>
            <person name="Azer M."/>
            <person name="Bachantsang P."/>
            <person name="Barry A."/>
            <person name="Bayul T."/>
            <person name="Berlin A."/>
            <person name="Bessette D."/>
            <person name="Bloom T."/>
            <person name="Blye J."/>
            <person name="Boguslavskiy L."/>
            <person name="Bonnet C."/>
            <person name="Boukhgalter B."/>
            <person name="Bourzgui I."/>
            <person name="Brown A."/>
            <person name="Cahill P."/>
            <person name="Channer S."/>
            <person name="Cheshatsang Y."/>
            <person name="Chuda L."/>
            <person name="Citroen M."/>
            <person name="Collymore A."/>
            <person name="Cooke P."/>
            <person name="Costello M."/>
            <person name="D'Aco K."/>
            <person name="Daza R."/>
            <person name="De Haan G."/>
            <person name="DeGray S."/>
            <person name="DeMaso C."/>
            <person name="Dhargay N."/>
            <person name="Dooley K."/>
            <person name="Dooley E."/>
            <person name="Doricent M."/>
            <person name="Dorje P."/>
            <person name="Dorjee K."/>
            <person name="Dupes A."/>
            <person name="Elong R."/>
            <person name="Falk J."/>
            <person name="Farina A."/>
            <person name="Faro S."/>
            <person name="Ferguson D."/>
            <person name="Fisher S."/>
            <person name="Foley C.D."/>
            <person name="Franke A."/>
            <person name="Friedrich D."/>
            <person name="Gadbois L."/>
            <person name="Gearin G."/>
            <person name="Gearin C.R."/>
            <person name="Giannoukos G."/>
            <person name="Goode T."/>
            <person name="Graham J."/>
            <person name="Grandbois E."/>
            <person name="Grewal S."/>
            <person name="Gyaltsen K."/>
            <person name="Hafez N."/>
            <person name="Hagos B."/>
            <person name="Hall J."/>
            <person name="Henson C."/>
            <person name="Hollinger A."/>
            <person name="Honan T."/>
            <person name="Huard M.D."/>
            <person name="Hughes L."/>
            <person name="Hurhula B."/>
            <person name="Husby M.E."/>
            <person name="Kamat A."/>
            <person name="Kanga B."/>
            <person name="Kashin S."/>
            <person name="Khazanovich D."/>
            <person name="Kisner P."/>
            <person name="Lance K."/>
            <person name="Lara M."/>
            <person name="Lee W."/>
            <person name="Lennon N."/>
            <person name="Letendre F."/>
            <person name="LeVine R."/>
            <person name="Lipovsky A."/>
            <person name="Liu X."/>
            <person name="Liu J."/>
            <person name="Liu S."/>
            <person name="Lokyitsang T."/>
            <person name="Lokyitsang Y."/>
            <person name="Lubonja R."/>
            <person name="Lui A."/>
            <person name="MacDonald P."/>
            <person name="Magnisalis V."/>
            <person name="Maru K."/>
            <person name="Matthews C."/>
            <person name="McCusker W."/>
            <person name="McDonough S."/>
            <person name="Mehta T."/>
            <person name="Meldrim J."/>
            <person name="Meneus L."/>
            <person name="Mihai O."/>
            <person name="Mihalev A."/>
            <person name="Mihova T."/>
            <person name="Mittelman R."/>
            <person name="Mlenga V."/>
            <person name="Montmayeur A."/>
            <person name="Mulrain L."/>
            <person name="Navidi A."/>
            <person name="Naylor J."/>
            <person name="Negash T."/>
            <person name="Nguyen T."/>
            <person name="Nguyen N."/>
            <person name="Nicol R."/>
            <person name="Norbu C."/>
            <person name="Norbu N."/>
            <person name="Novod N."/>
            <person name="O'Neill B."/>
            <person name="Osman S."/>
            <person name="Markiewicz E."/>
            <person name="Oyono O.L."/>
            <person name="Patti C."/>
            <person name="Phunkhang P."/>
            <person name="Pierre F."/>
            <person name="Priest M."/>
            <person name="Raghuraman S."/>
            <person name="Rege F."/>
            <person name="Reyes R."/>
            <person name="Rise C."/>
            <person name="Rogov P."/>
            <person name="Ross K."/>
            <person name="Ryan E."/>
            <person name="Settipalli S."/>
            <person name="Shea T."/>
            <person name="Sherpa N."/>
            <person name="Shi L."/>
            <person name="Shih D."/>
            <person name="Sparrow T."/>
            <person name="Spaulding J."/>
            <person name="Stalker J."/>
            <person name="Stange-Thomann N."/>
            <person name="Stavropoulos S."/>
            <person name="Stone C."/>
            <person name="Strader C."/>
            <person name="Tesfaye S."/>
            <person name="Thomson T."/>
            <person name="Thoulutsang Y."/>
            <person name="Thoulutsang D."/>
            <person name="Topham K."/>
            <person name="Topping I."/>
            <person name="Tsamla T."/>
            <person name="Vassiliev H."/>
            <person name="Vo A."/>
            <person name="Wangchuk T."/>
            <person name="Wangdi T."/>
            <person name="Weiand M."/>
            <person name="Wilkinson J."/>
            <person name="Wilson A."/>
            <person name="Yadav S."/>
            <person name="Young G."/>
            <person name="Yu Q."/>
            <person name="Zembek L."/>
            <person name="Zhong D."/>
            <person name="Zimmer A."/>
            <person name="Zwirko Z."/>
            <person name="Jaffe D.B."/>
            <person name="Alvarez P."/>
            <person name="Brockman W."/>
            <person name="Butler J."/>
            <person name="Chin C."/>
            <person name="Gnerre S."/>
            <person name="Grabherr M."/>
            <person name="Kleber M."/>
            <person name="Mauceli E."/>
            <person name="MacCallum I."/>
        </authorList>
    </citation>
    <scope>NUCLEOTIDE SEQUENCE [LARGE SCALE GENOMIC DNA]</scope>
    <source>
        <strain evidence="17">Tucson 14024-0371.13</strain>
    </source>
</reference>
<dbReference type="GO" id="GO:0016020">
    <property type="term" value="C:membrane"/>
    <property type="evidence" value="ECO:0007669"/>
    <property type="project" value="GOC"/>
</dbReference>
<evidence type="ECO:0000256" key="13">
    <source>
        <dbReference type="PIRSR" id="PIRSR000948-2"/>
    </source>
</evidence>
<proteinExistence type="inferred from homology"/>
<feature type="signal peptide" evidence="14">
    <location>
        <begin position="1"/>
        <end position="23"/>
    </location>
</feature>
<accession>B3MTC4</accession>
<keyword evidence="6 11" id="KW-0378">Hydrolase</keyword>
<dbReference type="InterPro" id="IPR045473">
    <property type="entry name" value="ASM_C"/>
</dbReference>
<evidence type="ECO:0000256" key="12">
    <source>
        <dbReference type="PIRSR" id="PIRSR000948-1"/>
    </source>
</evidence>
<protein>
    <recommendedName>
        <fullName evidence="11">Sphingomyelin phosphodiesterase</fullName>
        <ecNumber evidence="11">3.1.4.12</ecNumber>
    </recommendedName>
</protein>
<feature type="disulfide bond" evidence="13">
    <location>
        <begin position="102"/>
        <end position="172"/>
    </location>
</feature>
<evidence type="ECO:0000256" key="5">
    <source>
        <dbReference type="ARBA" id="ARBA00022729"/>
    </source>
</evidence>
<comment type="function">
    <text evidence="11">Converts sphingomyelin to ceramide.</text>
</comment>
<keyword evidence="8 13" id="KW-1015">Disulfide bond</keyword>
<dbReference type="GO" id="GO:0005615">
    <property type="term" value="C:extracellular space"/>
    <property type="evidence" value="ECO:0007669"/>
    <property type="project" value="TreeGrafter"/>
</dbReference>
<dbReference type="InterPro" id="IPR011160">
    <property type="entry name" value="Sphingomy_PDE"/>
</dbReference>
<dbReference type="GO" id="GO:0005764">
    <property type="term" value="C:lysosome"/>
    <property type="evidence" value="ECO:0007669"/>
    <property type="project" value="TreeGrafter"/>
</dbReference>